<gene>
    <name evidence="1" type="ORF">S03H2_62919</name>
</gene>
<sequence>MAKNNSLYTKGSEWRKWDLHIHPKTYGGSYDNFIDNINKSEAEVVGINAYSTIKGYEAIVSKHIDKIQKVLFPVIEFRMKNILLDKNDSRLKSGIRFNFHI</sequence>
<proteinExistence type="predicted"/>
<name>X1KF80_9ZZZZ</name>
<accession>X1KF80</accession>
<reference evidence="1" key="1">
    <citation type="journal article" date="2014" name="Front. Microbiol.">
        <title>High frequency of phylogenetically diverse reductive dehalogenase-homologous genes in deep subseafloor sedimentary metagenomes.</title>
        <authorList>
            <person name="Kawai M."/>
            <person name="Futagami T."/>
            <person name="Toyoda A."/>
            <person name="Takaki Y."/>
            <person name="Nishi S."/>
            <person name="Hori S."/>
            <person name="Arai W."/>
            <person name="Tsubouchi T."/>
            <person name="Morono Y."/>
            <person name="Uchiyama I."/>
            <person name="Ito T."/>
            <person name="Fujiyama A."/>
            <person name="Inagaki F."/>
            <person name="Takami H."/>
        </authorList>
    </citation>
    <scope>NUCLEOTIDE SEQUENCE</scope>
    <source>
        <strain evidence="1">Expedition CK06-06</strain>
    </source>
</reference>
<feature type="non-terminal residue" evidence="1">
    <location>
        <position position="101"/>
    </location>
</feature>
<organism evidence="1">
    <name type="scientific">marine sediment metagenome</name>
    <dbReference type="NCBI Taxonomy" id="412755"/>
    <lineage>
        <taxon>unclassified sequences</taxon>
        <taxon>metagenomes</taxon>
        <taxon>ecological metagenomes</taxon>
    </lineage>
</organism>
<comment type="caution">
    <text evidence="1">The sequence shown here is derived from an EMBL/GenBank/DDBJ whole genome shotgun (WGS) entry which is preliminary data.</text>
</comment>
<protein>
    <submittedName>
        <fullName evidence="1">Uncharacterized protein</fullName>
    </submittedName>
</protein>
<dbReference type="AlphaFoldDB" id="X1KF80"/>
<evidence type="ECO:0000313" key="1">
    <source>
        <dbReference type="EMBL" id="GAH80718.1"/>
    </source>
</evidence>
<dbReference type="EMBL" id="BARU01040723">
    <property type="protein sequence ID" value="GAH80718.1"/>
    <property type="molecule type" value="Genomic_DNA"/>
</dbReference>